<evidence type="ECO:0000256" key="2">
    <source>
        <dbReference type="ARBA" id="ARBA00022552"/>
    </source>
</evidence>
<dbReference type="PIRSF" id="PIRSF005917">
    <property type="entry name" value="MTase_YraL"/>
    <property type="match status" value="1"/>
</dbReference>
<dbReference type="EMBL" id="CAJNOB010000001">
    <property type="protein sequence ID" value="CAF0688854.1"/>
    <property type="molecule type" value="Genomic_DNA"/>
</dbReference>
<evidence type="ECO:0000256" key="6">
    <source>
        <dbReference type="HAMAP-Rule" id="MF_01877"/>
    </source>
</evidence>
<dbReference type="AlphaFoldDB" id="A0A8J2FR63"/>
<dbReference type="InterPro" id="IPR000878">
    <property type="entry name" value="4pyrrol_Mease"/>
</dbReference>
<organism evidence="8 9">
    <name type="scientific">Candidatus Methylacidithermus pantelleriae</name>
    <dbReference type="NCBI Taxonomy" id="2744239"/>
    <lineage>
        <taxon>Bacteria</taxon>
        <taxon>Pseudomonadati</taxon>
        <taxon>Verrucomicrobiota</taxon>
        <taxon>Methylacidiphilae</taxon>
        <taxon>Methylacidiphilales</taxon>
        <taxon>Methylacidiphilaceae</taxon>
        <taxon>Candidatus Methylacidithermus</taxon>
    </lineage>
</organism>
<keyword evidence="1 6" id="KW-0963">Cytoplasm</keyword>
<evidence type="ECO:0000259" key="7">
    <source>
        <dbReference type="Pfam" id="PF00590"/>
    </source>
</evidence>
<dbReference type="Proteomes" id="UP000663859">
    <property type="component" value="Unassembled WGS sequence"/>
</dbReference>
<dbReference type="InterPro" id="IPR014776">
    <property type="entry name" value="4pyrrole_Mease_sub2"/>
</dbReference>
<evidence type="ECO:0000256" key="3">
    <source>
        <dbReference type="ARBA" id="ARBA00022603"/>
    </source>
</evidence>
<dbReference type="Gene3D" id="3.30.950.10">
    <property type="entry name" value="Methyltransferase, Cobalt-precorrin-4 Transmethylase, Domain 2"/>
    <property type="match status" value="1"/>
</dbReference>
<keyword evidence="3 6" id="KW-0489">Methyltransferase</keyword>
<dbReference type="GO" id="GO:0005737">
    <property type="term" value="C:cytoplasm"/>
    <property type="evidence" value="ECO:0007669"/>
    <property type="project" value="UniProtKB-SubCell"/>
</dbReference>
<comment type="function">
    <text evidence="6">Catalyzes the 2'-O-methylation of the ribose of cytidine 1402 (C1402) in 16S rRNA.</text>
</comment>
<protein>
    <recommendedName>
        <fullName evidence="6">Ribosomal RNA small subunit methyltransferase I</fullName>
        <ecNumber evidence="6">2.1.1.198</ecNumber>
    </recommendedName>
    <alternativeName>
        <fullName evidence="6">16S rRNA 2'-O-ribose C1402 methyltransferase</fullName>
    </alternativeName>
    <alternativeName>
        <fullName evidence="6">rRNA (cytidine-2'-O-)-methyltransferase RsmI</fullName>
    </alternativeName>
</protein>
<keyword evidence="5 6" id="KW-0949">S-adenosyl-L-methionine</keyword>
<dbReference type="InterPro" id="IPR014777">
    <property type="entry name" value="4pyrrole_Mease_sub1"/>
</dbReference>
<dbReference type="Gene3D" id="3.40.1010.10">
    <property type="entry name" value="Cobalt-precorrin-4 Transmethylase, Domain 1"/>
    <property type="match status" value="1"/>
</dbReference>
<dbReference type="PANTHER" id="PTHR46111">
    <property type="entry name" value="RIBOSOMAL RNA SMALL SUBUNIT METHYLTRANSFERASE I"/>
    <property type="match status" value="1"/>
</dbReference>
<keyword evidence="9" id="KW-1185">Reference proteome</keyword>
<comment type="caution">
    <text evidence="8">The sequence shown here is derived from an EMBL/GenBank/DDBJ whole genome shotgun (WGS) entry which is preliminary data.</text>
</comment>
<comment type="similarity">
    <text evidence="6">Belongs to the methyltransferase superfamily. RsmI family.</text>
</comment>
<sequence>MKGEEKAPEEGTLFLVGTPIGNLEDITLRALRVLKEVQWIAAEDTRRSRILLDRYGIQKPLLSVHRFNEARQIPKILDLLKSGQTIALITDAGMPCFCDPGERVAQACRREGIRVEGIPGPSAILQALIQSGFPTTPFYFGGYLPRRPGARRREWAEASARVFTSVYFESPHRLVASLEDACKVATDLQLCIARELTKMFEELRWGQPGELVEWYKTKGVKGEVCIVVRGRVEGKGKANAGGIGGSH</sequence>
<comment type="subcellular location">
    <subcellularLocation>
        <location evidence="6">Cytoplasm</location>
    </subcellularLocation>
</comment>
<keyword evidence="4 6" id="KW-0808">Transferase</keyword>
<accession>A0A8J2FR63</accession>
<dbReference type="RefSeq" id="WP_174581573.1">
    <property type="nucleotide sequence ID" value="NZ_CAJNOB010000001.1"/>
</dbReference>
<proteinExistence type="inferred from homology"/>
<dbReference type="CDD" id="cd11648">
    <property type="entry name" value="RsmI"/>
    <property type="match status" value="1"/>
</dbReference>
<evidence type="ECO:0000313" key="8">
    <source>
        <dbReference type="EMBL" id="CAF0688854.1"/>
    </source>
</evidence>
<dbReference type="HAMAP" id="MF_01877">
    <property type="entry name" value="16SrRNA_methyltr_I"/>
    <property type="match status" value="1"/>
</dbReference>
<dbReference type="PANTHER" id="PTHR46111:SF1">
    <property type="entry name" value="RIBOSOMAL RNA SMALL SUBUNIT METHYLTRANSFERASE I"/>
    <property type="match status" value="1"/>
</dbReference>
<dbReference type="InterPro" id="IPR035996">
    <property type="entry name" value="4pyrrol_Methylase_sf"/>
</dbReference>
<dbReference type="FunFam" id="3.40.1010.10:FF:000007">
    <property type="entry name" value="Ribosomal RNA small subunit methyltransferase I"/>
    <property type="match status" value="1"/>
</dbReference>
<feature type="domain" description="Tetrapyrrole methylase" evidence="7">
    <location>
        <begin position="12"/>
        <end position="203"/>
    </location>
</feature>
<evidence type="ECO:0000313" key="9">
    <source>
        <dbReference type="Proteomes" id="UP000663859"/>
    </source>
</evidence>
<comment type="catalytic activity">
    <reaction evidence="6">
        <text>cytidine(1402) in 16S rRNA + S-adenosyl-L-methionine = 2'-O-methylcytidine(1402) in 16S rRNA + S-adenosyl-L-homocysteine + H(+)</text>
        <dbReference type="Rhea" id="RHEA:42924"/>
        <dbReference type="Rhea" id="RHEA-COMP:10285"/>
        <dbReference type="Rhea" id="RHEA-COMP:10286"/>
        <dbReference type="ChEBI" id="CHEBI:15378"/>
        <dbReference type="ChEBI" id="CHEBI:57856"/>
        <dbReference type="ChEBI" id="CHEBI:59789"/>
        <dbReference type="ChEBI" id="CHEBI:74495"/>
        <dbReference type="ChEBI" id="CHEBI:82748"/>
        <dbReference type="EC" id="2.1.1.198"/>
    </reaction>
</comment>
<evidence type="ECO:0000256" key="4">
    <source>
        <dbReference type="ARBA" id="ARBA00022679"/>
    </source>
</evidence>
<evidence type="ECO:0000256" key="1">
    <source>
        <dbReference type="ARBA" id="ARBA00022490"/>
    </source>
</evidence>
<dbReference type="InterPro" id="IPR008189">
    <property type="entry name" value="rRNA_ssu_MeTfrase_I"/>
</dbReference>
<name>A0A8J2FR63_9BACT</name>
<dbReference type="NCBIfam" id="TIGR00096">
    <property type="entry name" value="16S rRNA (cytidine(1402)-2'-O)-methyltransferase"/>
    <property type="match status" value="1"/>
</dbReference>
<dbReference type="SUPFAM" id="SSF53790">
    <property type="entry name" value="Tetrapyrrole methylase"/>
    <property type="match status" value="1"/>
</dbReference>
<dbReference type="Pfam" id="PF00590">
    <property type="entry name" value="TP_methylase"/>
    <property type="match status" value="1"/>
</dbReference>
<keyword evidence="2 6" id="KW-0698">rRNA processing</keyword>
<dbReference type="EC" id="2.1.1.198" evidence="6"/>
<gene>
    <name evidence="6 8" type="primary">rsmI</name>
    <name evidence="8" type="ORF">MPNT_10029</name>
</gene>
<dbReference type="GO" id="GO:0070677">
    <property type="term" value="F:rRNA (cytosine-2'-O-)-methyltransferase activity"/>
    <property type="evidence" value="ECO:0007669"/>
    <property type="project" value="UniProtKB-UniRule"/>
</dbReference>
<evidence type="ECO:0000256" key="5">
    <source>
        <dbReference type="ARBA" id="ARBA00022691"/>
    </source>
</evidence>
<reference evidence="8" key="1">
    <citation type="submission" date="2021-02" db="EMBL/GenBank/DDBJ databases">
        <authorList>
            <person name="Cremers G."/>
            <person name="Picone N."/>
        </authorList>
    </citation>
    <scope>NUCLEOTIDE SEQUENCE</scope>
    <source>
        <strain evidence="8">PQ17</strain>
    </source>
</reference>